<comment type="caution">
    <text evidence="1">The sequence shown here is derived from an EMBL/GenBank/DDBJ whole genome shotgun (WGS) entry which is preliminary data.</text>
</comment>
<gene>
    <name evidence="1" type="ORF">AUR66_02085</name>
</gene>
<organism evidence="1 2">
    <name type="scientific">Haloferax profundi</name>
    <dbReference type="NCBI Taxonomy" id="1544718"/>
    <lineage>
        <taxon>Archaea</taxon>
        <taxon>Methanobacteriati</taxon>
        <taxon>Methanobacteriota</taxon>
        <taxon>Stenosarchaea group</taxon>
        <taxon>Halobacteria</taxon>
        <taxon>Halobacteriales</taxon>
        <taxon>Haloferacaceae</taxon>
        <taxon>Haloferax</taxon>
    </lineage>
</organism>
<reference evidence="1 2" key="1">
    <citation type="submission" date="2015-12" db="EMBL/GenBank/DDBJ databases">
        <title>Haloferax profundi sp. nov. isolated from the Discovery deep brine-seawater interface in the Red Sea.</title>
        <authorList>
            <person name="Zhang G."/>
            <person name="Stingl U."/>
            <person name="Rashid M."/>
        </authorList>
    </citation>
    <scope>NUCLEOTIDE SEQUENCE [LARGE SCALE GENOMIC DNA]</scope>
    <source>
        <strain evidence="1 2">SB29</strain>
    </source>
</reference>
<name>A0A0W1S566_9EURY</name>
<proteinExistence type="predicted"/>
<dbReference type="PROSITE" id="PS51318">
    <property type="entry name" value="TAT"/>
    <property type="match status" value="1"/>
</dbReference>
<protein>
    <recommendedName>
        <fullName evidence="3">Tat pathway signal protein</fullName>
    </recommendedName>
</protein>
<dbReference type="OrthoDB" id="293400at2157"/>
<keyword evidence="2" id="KW-1185">Reference proteome</keyword>
<dbReference type="EMBL" id="LOPV01000408">
    <property type="protein sequence ID" value="KTG21030.1"/>
    <property type="molecule type" value="Genomic_DNA"/>
</dbReference>
<evidence type="ECO:0000313" key="1">
    <source>
        <dbReference type="EMBL" id="KTG21030.1"/>
    </source>
</evidence>
<sequence>MTKDTFSTSRRSVLRLGAMSALGVGLGIPAVSGSAAAWECPRTPGYWANHGDEKAWDTVGDTYGLTPETLLKPAKGDKAKIMAKHLVATKLNFQNRNDPDPCVDDPIEYGPFAGEDMNMRAVKRLAEDWMEASNYPDKQKRWHVTIDGEKVDGEPIKNTLDMFNNDPSKLGLYGCNCK</sequence>
<accession>A0A0W1S566</accession>
<dbReference type="AlphaFoldDB" id="A0A0W1S566"/>
<dbReference type="InterPro" id="IPR006311">
    <property type="entry name" value="TAT_signal"/>
</dbReference>
<evidence type="ECO:0000313" key="2">
    <source>
        <dbReference type="Proteomes" id="UP000053157"/>
    </source>
</evidence>
<evidence type="ECO:0008006" key="3">
    <source>
        <dbReference type="Google" id="ProtNLM"/>
    </source>
</evidence>
<dbReference type="Proteomes" id="UP000053157">
    <property type="component" value="Unassembled WGS sequence"/>
</dbReference>